<gene>
    <name evidence="6" type="ORF">LR394_39205</name>
</gene>
<accession>A0A9X1NPL3</accession>
<comment type="similarity">
    <text evidence="4">Belongs to the oxidoreductase MdaB family.</text>
</comment>
<dbReference type="InterPro" id="IPR029039">
    <property type="entry name" value="Flavoprotein-like_sf"/>
</dbReference>
<dbReference type="SUPFAM" id="SSF52218">
    <property type="entry name" value="Flavoproteins"/>
    <property type="match status" value="1"/>
</dbReference>
<dbReference type="PANTHER" id="PTHR46305:SF3">
    <property type="entry name" value="NADPH:QUINONE OXIDOREDUCTASE MDAB"/>
    <property type="match status" value="1"/>
</dbReference>
<evidence type="ECO:0000256" key="4">
    <source>
        <dbReference type="ARBA" id="ARBA00037981"/>
    </source>
</evidence>
<name>A0A9X1NPL3_9ACTN</name>
<keyword evidence="3" id="KW-0274">FAD</keyword>
<dbReference type="AlphaFoldDB" id="A0A9X1NPL3"/>
<evidence type="ECO:0000256" key="3">
    <source>
        <dbReference type="ARBA" id="ARBA00022827"/>
    </source>
</evidence>
<dbReference type="EMBL" id="JAJOMB010000037">
    <property type="protein sequence ID" value="MCD5316941.1"/>
    <property type="molecule type" value="Genomic_DNA"/>
</dbReference>
<evidence type="ECO:0000313" key="6">
    <source>
        <dbReference type="EMBL" id="MCD5316941.1"/>
    </source>
</evidence>
<organism evidence="6 7">
    <name type="scientific">Kineosporia babensis</name>
    <dbReference type="NCBI Taxonomy" id="499548"/>
    <lineage>
        <taxon>Bacteria</taxon>
        <taxon>Bacillati</taxon>
        <taxon>Actinomycetota</taxon>
        <taxon>Actinomycetes</taxon>
        <taxon>Kineosporiales</taxon>
        <taxon>Kineosporiaceae</taxon>
        <taxon>Kineosporia</taxon>
    </lineage>
</organism>
<sequence>MQIHLVNAHLTYPDWSEGTLNAAMAGKARSRLLERGHQVTETRIEQSYDPEIEVQRHLDSGLVILQTPINWFGAPWIYKRYVDEVFNAGLHSKTFLDNDGRTRSDPTKQYGTGGHLHGRGFFVAATWNAPAETFSNPDSVLFEGKSVDDLLLGISTSYKFVGYRVLEHYGIYDIFRSADVPAGIDGYAAHLDKQLAALG</sequence>
<keyword evidence="7" id="KW-1185">Reference proteome</keyword>
<proteinExistence type="inferred from homology"/>
<evidence type="ECO:0000313" key="7">
    <source>
        <dbReference type="Proteomes" id="UP001138997"/>
    </source>
</evidence>
<dbReference type="Gene3D" id="3.40.50.360">
    <property type="match status" value="1"/>
</dbReference>
<dbReference type="InterPro" id="IPR052397">
    <property type="entry name" value="NADPH-QR_MdaB"/>
</dbReference>
<reference evidence="6" key="1">
    <citation type="submission" date="2021-11" db="EMBL/GenBank/DDBJ databases">
        <title>Streptomyces corallinus and Kineosporia corallina sp. nov., two new coral-derived marine actinobacteria.</title>
        <authorList>
            <person name="Buangrab K."/>
            <person name="Sutthacheep M."/>
            <person name="Yeemin T."/>
            <person name="Harunari E."/>
            <person name="Igarashi Y."/>
            <person name="Sripreechasak P."/>
            <person name="Kanchanasin P."/>
            <person name="Tanasupawat S."/>
            <person name="Phongsopitanun W."/>
        </authorList>
    </citation>
    <scope>NUCLEOTIDE SEQUENCE</scope>
    <source>
        <strain evidence="6">JCM 31032</strain>
    </source>
</reference>
<protein>
    <submittedName>
        <fullName evidence="6">NAD(P)H-dependent oxidoreductase</fullName>
    </submittedName>
</protein>
<dbReference type="Proteomes" id="UP001138997">
    <property type="component" value="Unassembled WGS sequence"/>
</dbReference>
<dbReference type="RefSeq" id="WP_231449793.1">
    <property type="nucleotide sequence ID" value="NZ_JAJOMB010000037.1"/>
</dbReference>
<comment type="caution">
    <text evidence="6">The sequence shown here is derived from an EMBL/GenBank/DDBJ whole genome shotgun (WGS) entry which is preliminary data.</text>
</comment>
<comment type="cofactor">
    <cofactor evidence="1">
        <name>FAD</name>
        <dbReference type="ChEBI" id="CHEBI:57692"/>
    </cofactor>
</comment>
<dbReference type="InterPro" id="IPR003680">
    <property type="entry name" value="Flavodoxin_fold"/>
</dbReference>
<evidence type="ECO:0000256" key="1">
    <source>
        <dbReference type="ARBA" id="ARBA00001974"/>
    </source>
</evidence>
<evidence type="ECO:0000256" key="2">
    <source>
        <dbReference type="ARBA" id="ARBA00022630"/>
    </source>
</evidence>
<evidence type="ECO:0000259" key="5">
    <source>
        <dbReference type="Pfam" id="PF02525"/>
    </source>
</evidence>
<keyword evidence="2" id="KW-0285">Flavoprotein</keyword>
<dbReference type="Pfam" id="PF02525">
    <property type="entry name" value="Flavodoxin_2"/>
    <property type="match status" value="1"/>
</dbReference>
<feature type="domain" description="Flavodoxin-like fold" evidence="5">
    <location>
        <begin position="1"/>
        <end position="195"/>
    </location>
</feature>
<dbReference type="PANTHER" id="PTHR46305">
    <property type="match status" value="1"/>
</dbReference>